<dbReference type="RefSeq" id="WP_233053620.1">
    <property type="nucleotide sequence ID" value="NZ_JAIMJA010000014.1"/>
</dbReference>
<organism evidence="2 3">
    <name type="scientific">Motilimonas cestriensis</name>
    <dbReference type="NCBI Taxonomy" id="2742685"/>
    <lineage>
        <taxon>Bacteria</taxon>
        <taxon>Pseudomonadati</taxon>
        <taxon>Pseudomonadota</taxon>
        <taxon>Gammaproteobacteria</taxon>
        <taxon>Alteromonadales</taxon>
        <taxon>Alteromonadales genera incertae sedis</taxon>
        <taxon>Motilimonas</taxon>
    </lineage>
</organism>
<evidence type="ECO:0000259" key="1">
    <source>
        <dbReference type="PROSITE" id="PS51471"/>
    </source>
</evidence>
<evidence type="ECO:0000313" key="2">
    <source>
        <dbReference type="EMBL" id="MCE2595956.1"/>
    </source>
</evidence>
<name>A0ABS8WDX6_9GAMM</name>
<keyword evidence="3" id="KW-1185">Reference proteome</keyword>
<reference evidence="2 3" key="1">
    <citation type="journal article" date="2022" name="Environ. Microbiol. Rep.">
        <title>Eco-phylogenetic analyses reveal divergent evolution of vitamin B12 metabolism in the marine bacterial family 'Psychromonadaceae'.</title>
        <authorList>
            <person name="Jin X."/>
            <person name="Yang Y."/>
            <person name="Cao H."/>
            <person name="Gao B."/>
            <person name="Zhao Z."/>
        </authorList>
    </citation>
    <scope>NUCLEOTIDE SEQUENCE [LARGE SCALE GENOMIC DNA]</scope>
    <source>
        <strain evidence="2 3">MKS20</strain>
    </source>
</reference>
<dbReference type="GO" id="GO:0051213">
    <property type="term" value="F:dioxygenase activity"/>
    <property type="evidence" value="ECO:0007669"/>
    <property type="project" value="UniProtKB-KW"/>
</dbReference>
<accession>A0ABS8WDX6</accession>
<dbReference type="PANTHER" id="PTHR31212">
    <property type="entry name" value="ALPHA-KETOGLUTARATE-DEPENDENT DIOXYGENASE ALKB HOMOLOG 3"/>
    <property type="match status" value="1"/>
</dbReference>
<dbReference type="InterPro" id="IPR027450">
    <property type="entry name" value="AlkB-like"/>
</dbReference>
<comment type="caution">
    <text evidence="2">The sequence shown here is derived from an EMBL/GenBank/DDBJ whole genome shotgun (WGS) entry which is preliminary data.</text>
</comment>
<dbReference type="InterPro" id="IPR032854">
    <property type="entry name" value="ALKBH3"/>
</dbReference>
<dbReference type="SUPFAM" id="SSF51197">
    <property type="entry name" value="Clavaminate synthase-like"/>
    <property type="match status" value="1"/>
</dbReference>
<gene>
    <name evidence="2" type="ORF">K6Y31_14175</name>
</gene>
<dbReference type="Pfam" id="PF13532">
    <property type="entry name" value="2OG-FeII_Oxy_2"/>
    <property type="match status" value="1"/>
</dbReference>
<dbReference type="InterPro" id="IPR005123">
    <property type="entry name" value="Oxoglu/Fe-dep_dioxygenase_dom"/>
</dbReference>
<dbReference type="PANTHER" id="PTHR31212:SF4">
    <property type="entry name" value="ALPHA-KETOGLUTARATE-DEPENDENT DIOXYGENASE ALKB HOMOLOG 3"/>
    <property type="match status" value="1"/>
</dbReference>
<dbReference type="EMBL" id="JAIMJA010000014">
    <property type="protein sequence ID" value="MCE2595956.1"/>
    <property type="molecule type" value="Genomic_DNA"/>
</dbReference>
<keyword evidence="2" id="KW-0560">Oxidoreductase</keyword>
<evidence type="ECO:0000313" key="3">
    <source>
        <dbReference type="Proteomes" id="UP001201273"/>
    </source>
</evidence>
<dbReference type="Gene3D" id="2.60.120.590">
    <property type="entry name" value="Alpha-ketoglutarate-dependent dioxygenase AlkB-like"/>
    <property type="match status" value="1"/>
</dbReference>
<dbReference type="InterPro" id="IPR037151">
    <property type="entry name" value="AlkB-like_sf"/>
</dbReference>
<sequence length="205" mass="23161">MKLPLKCNAQYYSQFMSPKQSSALFNWLVANLDLNQPEVIQLPNGKETHILPWRMIFLDPQLAQSQLFPSQHGRCATWFSLLTQLQQQIADLTGITFSVAVCLYYPDGEESLGFHSDLPAFGATDVIASISLGAERAFLIRSQDDIEKQYELNLEDGSLLVMGKGFQDNYEHALAKGNKATKPRFNISFRQFSWPDEHSLSPNSE</sequence>
<keyword evidence="2" id="KW-0223">Dioxygenase</keyword>
<dbReference type="Proteomes" id="UP001201273">
    <property type="component" value="Unassembled WGS sequence"/>
</dbReference>
<feature type="domain" description="Fe2OG dioxygenase" evidence="1">
    <location>
        <begin position="96"/>
        <end position="193"/>
    </location>
</feature>
<proteinExistence type="predicted"/>
<protein>
    <submittedName>
        <fullName evidence="2">Alpha-ketoglutarate-dependent dioxygenase AlkB</fullName>
    </submittedName>
</protein>
<dbReference type="PROSITE" id="PS51471">
    <property type="entry name" value="FE2OG_OXY"/>
    <property type="match status" value="1"/>
</dbReference>